<dbReference type="AlphaFoldDB" id="A0A0R0AXF3"/>
<dbReference type="OrthoDB" id="6050538at2"/>
<dbReference type="Proteomes" id="UP000051757">
    <property type="component" value="Unassembled WGS sequence"/>
</dbReference>
<dbReference type="EMBL" id="LLXV01000043">
    <property type="protein sequence ID" value="KRG49605.1"/>
    <property type="molecule type" value="Genomic_DNA"/>
</dbReference>
<accession>A0A0R0AXF3</accession>
<keyword evidence="3" id="KW-1185">Reference proteome</keyword>
<organism evidence="2 3">
    <name type="scientific">Stenotrophomonas beteli</name>
    <dbReference type="NCBI Taxonomy" id="3384461"/>
    <lineage>
        <taxon>Bacteria</taxon>
        <taxon>Pseudomonadati</taxon>
        <taxon>Pseudomonadota</taxon>
        <taxon>Gammaproteobacteria</taxon>
        <taxon>Lysobacterales</taxon>
        <taxon>Lysobacteraceae</taxon>
        <taxon>Stenotrophomonas</taxon>
        <taxon>Stenotrophomonas maltophilia group</taxon>
    </lineage>
</organism>
<gene>
    <name evidence="2" type="ORF">ARC23_14045</name>
</gene>
<reference evidence="2 3" key="1">
    <citation type="journal article" date="2016" name="Front. Microbiol.">
        <title>Genome Sequence of Type Strains of Genus Stenotrophomonas.</title>
        <authorList>
            <person name="Patil P.P."/>
            <person name="Midha S."/>
            <person name="Kumar S."/>
            <person name="Patil P.B."/>
        </authorList>
    </citation>
    <scope>NUCLEOTIDE SEQUENCE [LARGE SCALE GENOMIC DNA]</scope>
    <source>
        <strain evidence="2 3">LMG 978</strain>
    </source>
</reference>
<sequence>MQNWIGHAAPGLVVALCLAAPLAQAAEPTFGGWRNLDSRDGAEPALRDIPFAILPAAVARDARFSIYDRESKRLVCCLQVASAELDDTALRKVYQLPEQWVTDLRNGRSAARPWPTRVYEMRRIGELVDYGFSDAPEAYSDLGGLLLPADARLLPDGSVKAGATYRLQFRSTPLGDDSSALDRFTLQPAQGAGKPVVVEVSYGTY</sequence>
<feature type="chain" id="PRO_5006391470" evidence="1">
    <location>
        <begin position="26"/>
        <end position="205"/>
    </location>
</feature>
<feature type="signal peptide" evidence="1">
    <location>
        <begin position="1"/>
        <end position="25"/>
    </location>
</feature>
<evidence type="ECO:0000313" key="2">
    <source>
        <dbReference type="EMBL" id="KRG49605.1"/>
    </source>
</evidence>
<evidence type="ECO:0000256" key="1">
    <source>
        <dbReference type="SAM" id="SignalP"/>
    </source>
</evidence>
<evidence type="ECO:0000313" key="3">
    <source>
        <dbReference type="Proteomes" id="UP000051757"/>
    </source>
</evidence>
<comment type="caution">
    <text evidence="2">The sequence shown here is derived from an EMBL/GenBank/DDBJ whole genome shotgun (WGS) entry which is preliminary data.</text>
</comment>
<keyword evidence="1" id="KW-0732">Signal</keyword>
<name>A0A0R0AXF3_9GAMM</name>
<protein>
    <submittedName>
        <fullName evidence="2">Decarboxylase</fullName>
    </submittedName>
</protein>
<proteinExistence type="predicted"/>